<gene>
    <name evidence="1" type="ORF">FRX31_028014</name>
</gene>
<proteinExistence type="predicted"/>
<comment type="caution">
    <text evidence="1">The sequence shown here is derived from an EMBL/GenBank/DDBJ whole genome shotgun (WGS) entry which is preliminary data.</text>
</comment>
<evidence type="ECO:0000313" key="1">
    <source>
        <dbReference type="EMBL" id="KAF5182397.1"/>
    </source>
</evidence>
<keyword evidence="2" id="KW-1185">Reference proteome</keyword>
<dbReference type="EMBL" id="JABWDY010034789">
    <property type="protein sequence ID" value="KAF5182397.1"/>
    <property type="molecule type" value="Genomic_DNA"/>
</dbReference>
<reference evidence="1 2" key="1">
    <citation type="submission" date="2020-06" db="EMBL/GenBank/DDBJ databases">
        <title>Transcriptomic and genomic resources for Thalictrum thalictroides and T. hernandezii: Facilitating candidate gene discovery in an emerging model plant lineage.</title>
        <authorList>
            <person name="Arias T."/>
            <person name="Riano-Pachon D.M."/>
            <person name="Di Stilio V.S."/>
        </authorList>
    </citation>
    <scope>NUCLEOTIDE SEQUENCE [LARGE SCALE GENOMIC DNA]</scope>
    <source>
        <strain evidence="2">cv. WT478/WT964</strain>
        <tissue evidence="1">Leaves</tissue>
    </source>
</reference>
<accession>A0A7J6VCC1</accession>
<sequence length="84" mass="9902">MKPKYHLAESIQQGFLEAEVDLYRYVPLLYTHLSFWVDPLLVQSTLQYLKPRPPFLPLWYLGAQATILESTPVREFYQTLLFPA</sequence>
<evidence type="ECO:0000313" key="2">
    <source>
        <dbReference type="Proteomes" id="UP000554482"/>
    </source>
</evidence>
<dbReference type="Proteomes" id="UP000554482">
    <property type="component" value="Unassembled WGS sequence"/>
</dbReference>
<name>A0A7J6VCC1_THATH</name>
<protein>
    <submittedName>
        <fullName evidence="1">Uncharacterized protein</fullName>
    </submittedName>
</protein>
<dbReference type="AlphaFoldDB" id="A0A7J6VCC1"/>
<organism evidence="1 2">
    <name type="scientific">Thalictrum thalictroides</name>
    <name type="common">Rue-anemone</name>
    <name type="synonym">Anemone thalictroides</name>
    <dbReference type="NCBI Taxonomy" id="46969"/>
    <lineage>
        <taxon>Eukaryota</taxon>
        <taxon>Viridiplantae</taxon>
        <taxon>Streptophyta</taxon>
        <taxon>Embryophyta</taxon>
        <taxon>Tracheophyta</taxon>
        <taxon>Spermatophyta</taxon>
        <taxon>Magnoliopsida</taxon>
        <taxon>Ranunculales</taxon>
        <taxon>Ranunculaceae</taxon>
        <taxon>Thalictroideae</taxon>
        <taxon>Thalictrum</taxon>
    </lineage>
</organism>